<dbReference type="RefSeq" id="WP_317566100.1">
    <property type="nucleotide sequence ID" value="NZ_JAWLJX010000009.1"/>
</dbReference>
<feature type="transmembrane region" description="Helical" evidence="10">
    <location>
        <begin position="31"/>
        <end position="50"/>
    </location>
</feature>
<dbReference type="SUPFAM" id="SSF103481">
    <property type="entry name" value="Multidrug resistance efflux transporter EmrE"/>
    <property type="match status" value="1"/>
</dbReference>
<evidence type="ECO:0000256" key="4">
    <source>
        <dbReference type="ARBA" id="ARBA00022475"/>
    </source>
</evidence>
<evidence type="ECO:0000313" key="12">
    <source>
        <dbReference type="Proteomes" id="UP001185755"/>
    </source>
</evidence>
<gene>
    <name evidence="11" type="ORF">R3P96_21785</name>
</gene>
<dbReference type="InterPro" id="IPR037185">
    <property type="entry name" value="EmrE-like"/>
</dbReference>
<dbReference type="InterPro" id="IPR045324">
    <property type="entry name" value="Small_multidrug_res"/>
</dbReference>
<protein>
    <submittedName>
        <fullName evidence="11">SMR family transporter</fullName>
    </submittedName>
</protein>
<keyword evidence="4" id="KW-1003">Cell membrane</keyword>
<dbReference type="EMBL" id="JAWLJX010000009">
    <property type="protein sequence ID" value="MDV6263978.1"/>
    <property type="molecule type" value="Genomic_DNA"/>
</dbReference>
<dbReference type="Gene3D" id="1.10.3730.20">
    <property type="match status" value="1"/>
</dbReference>
<reference evidence="11 12" key="1">
    <citation type="submission" date="2023-10" db="EMBL/GenBank/DDBJ databases">
        <title>Development of a sustainable strategy for remediation of hydrocarbon-contaminated territories based on the waste exchange concept.</title>
        <authorList>
            <person name="Krivoruchko A."/>
        </authorList>
    </citation>
    <scope>NUCLEOTIDE SEQUENCE [LARGE SCALE GENOMIC DNA]</scope>
    <source>
        <strain evidence="11 12">IEGM 1323</strain>
    </source>
</reference>
<evidence type="ECO:0000256" key="9">
    <source>
        <dbReference type="RuleBase" id="RU003942"/>
    </source>
</evidence>
<evidence type="ECO:0000256" key="2">
    <source>
        <dbReference type="ARBA" id="ARBA00007822"/>
    </source>
</evidence>
<evidence type="ECO:0000256" key="8">
    <source>
        <dbReference type="ARBA" id="ARBA00023251"/>
    </source>
</evidence>
<evidence type="ECO:0000256" key="5">
    <source>
        <dbReference type="ARBA" id="ARBA00022692"/>
    </source>
</evidence>
<evidence type="ECO:0000256" key="1">
    <source>
        <dbReference type="ARBA" id="ARBA00004651"/>
    </source>
</evidence>
<keyword evidence="3" id="KW-0813">Transport</keyword>
<comment type="subcellular location">
    <subcellularLocation>
        <location evidence="1 9">Cell membrane</location>
        <topology evidence="1 9">Multi-pass membrane protein</topology>
    </subcellularLocation>
</comment>
<name>A0ABU4BIR9_9NOCA</name>
<dbReference type="PANTHER" id="PTHR30561">
    <property type="entry name" value="SMR FAMILY PROTON-DEPENDENT DRUG EFFLUX TRANSPORTER SUGE"/>
    <property type="match status" value="1"/>
</dbReference>
<feature type="transmembrane region" description="Helical" evidence="10">
    <location>
        <begin position="57"/>
        <end position="79"/>
    </location>
</feature>
<accession>A0ABU4BIR9</accession>
<dbReference type="Proteomes" id="UP001185755">
    <property type="component" value="Unassembled WGS sequence"/>
</dbReference>
<evidence type="ECO:0000256" key="7">
    <source>
        <dbReference type="ARBA" id="ARBA00023136"/>
    </source>
</evidence>
<proteinExistence type="inferred from homology"/>
<feature type="transmembrane region" description="Helical" evidence="10">
    <location>
        <begin position="85"/>
        <end position="103"/>
    </location>
</feature>
<evidence type="ECO:0000256" key="3">
    <source>
        <dbReference type="ARBA" id="ARBA00022448"/>
    </source>
</evidence>
<evidence type="ECO:0000313" key="11">
    <source>
        <dbReference type="EMBL" id="MDV6263978.1"/>
    </source>
</evidence>
<dbReference type="Pfam" id="PF00893">
    <property type="entry name" value="Multi_Drug_Res"/>
    <property type="match status" value="1"/>
</dbReference>
<keyword evidence="5 9" id="KW-0812">Transmembrane</keyword>
<dbReference type="PANTHER" id="PTHR30561:SF1">
    <property type="entry name" value="MULTIDRUG TRANSPORTER EMRE"/>
    <property type="match status" value="1"/>
</dbReference>
<organism evidence="11 12">
    <name type="scientific">Rhodococcoides yunnanense</name>
    <dbReference type="NCBI Taxonomy" id="278209"/>
    <lineage>
        <taxon>Bacteria</taxon>
        <taxon>Bacillati</taxon>
        <taxon>Actinomycetota</taxon>
        <taxon>Actinomycetes</taxon>
        <taxon>Mycobacteriales</taxon>
        <taxon>Nocardiaceae</taxon>
        <taxon>Rhodococcoides</taxon>
    </lineage>
</organism>
<comment type="caution">
    <text evidence="11">The sequence shown here is derived from an EMBL/GenBank/DDBJ whole genome shotgun (WGS) entry which is preliminary data.</text>
</comment>
<keyword evidence="7 10" id="KW-0472">Membrane</keyword>
<evidence type="ECO:0000256" key="10">
    <source>
        <dbReference type="SAM" id="Phobius"/>
    </source>
</evidence>
<sequence>MSWVFLSCAIVLELLAAASLRVAAVGRRPGFYVPVVFGYTAAFTLLGFTLNAGMGIGVAYGIWTAVGVAATALVSRFVFQDPLNRVMLMGIGLIAAGVLAVELSSSH</sequence>
<dbReference type="InterPro" id="IPR000390">
    <property type="entry name" value="Small_drug/metabolite_transptr"/>
</dbReference>
<evidence type="ECO:0000256" key="6">
    <source>
        <dbReference type="ARBA" id="ARBA00022989"/>
    </source>
</evidence>
<keyword evidence="6 10" id="KW-1133">Transmembrane helix</keyword>
<keyword evidence="8" id="KW-0046">Antibiotic resistance</keyword>
<comment type="similarity">
    <text evidence="2">Belongs to the drug/metabolite transporter (DMT) superfamily. Small multidrug resistance (SMR) (TC 2.A.7.1) family. Mmr subfamily.</text>
</comment>
<keyword evidence="12" id="KW-1185">Reference proteome</keyword>